<comment type="caution">
    <text evidence="4">The sequence shown here is derived from an EMBL/GenBank/DDBJ whole genome shotgun (WGS) entry which is preliminary data.</text>
</comment>
<dbReference type="Proteomes" id="UP001209878">
    <property type="component" value="Unassembled WGS sequence"/>
</dbReference>
<dbReference type="GO" id="GO:0005930">
    <property type="term" value="C:axoneme"/>
    <property type="evidence" value="ECO:0007669"/>
    <property type="project" value="TreeGrafter"/>
</dbReference>
<proteinExistence type="predicted"/>
<reference evidence="4" key="1">
    <citation type="journal article" date="2023" name="Mol. Biol. Evol.">
        <title>Third-Generation Sequencing Reveals the Adaptive Role of the Epigenome in Three Deep-Sea Polychaetes.</title>
        <authorList>
            <person name="Perez M."/>
            <person name="Aroh O."/>
            <person name="Sun Y."/>
            <person name="Lan Y."/>
            <person name="Juniper S.K."/>
            <person name="Young C.R."/>
            <person name="Angers B."/>
            <person name="Qian P.Y."/>
        </authorList>
    </citation>
    <scope>NUCLEOTIDE SEQUENCE</scope>
    <source>
        <strain evidence="4">R07B-5</strain>
    </source>
</reference>
<feature type="domain" description="CH-like" evidence="3">
    <location>
        <begin position="31"/>
        <end position="124"/>
    </location>
</feature>
<dbReference type="Gene3D" id="1.10.418.10">
    <property type="entry name" value="Calponin-like domain"/>
    <property type="match status" value="1"/>
</dbReference>
<dbReference type="GO" id="GO:0051493">
    <property type="term" value="P:regulation of cytoskeleton organization"/>
    <property type="evidence" value="ECO:0007669"/>
    <property type="project" value="TreeGrafter"/>
</dbReference>
<dbReference type="SUPFAM" id="SSF47576">
    <property type="entry name" value="Calponin-homology domain, CH-domain"/>
    <property type="match status" value="1"/>
</dbReference>
<feature type="coiled-coil region" evidence="1">
    <location>
        <begin position="221"/>
        <end position="248"/>
    </location>
</feature>
<evidence type="ECO:0000259" key="3">
    <source>
        <dbReference type="Pfam" id="PF06294"/>
    </source>
</evidence>
<evidence type="ECO:0000256" key="2">
    <source>
        <dbReference type="SAM" id="MobiDB-lite"/>
    </source>
</evidence>
<dbReference type="InterPro" id="IPR010441">
    <property type="entry name" value="CH_2"/>
</dbReference>
<keyword evidence="1" id="KW-0175">Coiled coil</keyword>
<dbReference type="PANTHER" id="PTHR12509:SF9">
    <property type="entry name" value="SPERM FLAGELLAR PROTEIN 1 ISOFORM X1"/>
    <property type="match status" value="1"/>
</dbReference>
<name>A0AAD9KKR4_RIDPI</name>
<dbReference type="FunFam" id="1.10.418.10:FF:000059">
    <property type="entry name" value="RIKEN cDNA 6430531B16 gene"/>
    <property type="match status" value="1"/>
</dbReference>
<dbReference type="InterPro" id="IPR036872">
    <property type="entry name" value="CH_dom_sf"/>
</dbReference>
<dbReference type="Pfam" id="PF06294">
    <property type="entry name" value="CH_2"/>
    <property type="match status" value="1"/>
</dbReference>
<dbReference type="InterPro" id="IPR052111">
    <property type="entry name" value="Spermatogenesis_Ciliary_MAP"/>
</dbReference>
<keyword evidence="5" id="KW-1185">Reference proteome</keyword>
<feature type="region of interest" description="Disordered" evidence="2">
    <location>
        <begin position="283"/>
        <end position="307"/>
    </location>
</feature>
<protein>
    <recommendedName>
        <fullName evidence="3">CH-like domain-containing protein</fullName>
    </recommendedName>
</protein>
<evidence type="ECO:0000256" key="1">
    <source>
        <dbReference type="SAM" id="Coils"/>
    </source>
</evidence>
<dbReference type="AlphaFoldDB" id="A0AAD9KKR4"/>
<dbReference type="GO" id="GO:0008017">
    <property type="term" value="F:microtubule binding"/>
    <property type="evidence" value="ECO:0007669"/>
    <property type="project" value="TreeGrafter"/>
</dbReference>
<dbReference type="PANTHER" id="PTHR12509">
    <property type="entry name" value="SPERMATOGENESIS-ASSOCIATED 4-RELATED"/>
    <property type="match status" value="1"/>
</dbReference>
<organism evidence="4 5">
    <name type="scientific">Ridgeia piscesae</name>
    <name type="common">Tubeworm</name>
    <dbReference type="NCBI Taxonomy" id="27915"/>
    <lineage>
        <taxon>Eukaryota</taxon>
        <taxon>Metazoa</taxon>
        <taxon>Spiralia</taxon>
        <taxon>Lophotrochozoa</taxon>
        <taxon>Annelida</taxon>
        <taxon>Polychaeta</taxon>
        <taxon>Sedentaria</taxon>
        <taxon>Canalipalpata</taxon>
        <taxon>Sabellida</taxon>
        <taxon>Siboglinidae</taxon>
        <taxon>Ridgeia</taxon>
    </lineage>
</organism>
<evidence type="ECO:0000313" key="4">
    <source>
        <dbReference type="EMBL" id="KAK2173404.1"/>
    </source>
</evidence>
<accession>A0AAD9KKR4</accession>
<evidence type="ECO:0000313" key="5">
    <source>
        <dbReference type="Proteomes" id="UP001209878"/>
    </source>
</evidence>
<gene>
    <name evidence="4" type="ORF">NP493_877g01015</name>
</gene>
<dbReference type="EMBL" id="JAODUO010000878">
    <property type="protein sequence ID" value="KAK2173404.1"/>
    <property type="molecule type" value="Genomic_DNA"/>
</dbReference>
<sequence length="307" mass="35280">MANPAPTTADVHTVTLADVKPLDDVNLRKLFSWVDEIPLSRSKKYINRDFSDGVMAAELVKHFLPTYVDMHNYSAASSTRLKEQNWLHLCRRVLRRLGLDLSHEVIQAIAECRSWVIETVLGVLRHKINVRLSRTRGLWGSGDVEWPERVDGYDDKAGGDRQHYRSNPMFLSGYSQPNEKYIPSAMDQGHHSHRSNVSKNNLTEKKSFDEHFVEMVPKAELARREKQLVDKENKIQVLLAKVDRLESDVRLKDLLIGDLSARVQQMAKYLGSNVYVTQQSHQPHVTWSPMEQPNVPSPRRALRARRS</sequence>